<sequence>EEFATGWPSWLRTLGLPLCMLPKPFPVLHLTQPFSLSSRILVNMDNNIIQHYSNHMAFLLDMVEAEDKFQIILKEL</sequence>
<reference evidence="2" key="1">
    <citation type="submission" date="2025-08" db="UniProtKB">
        <authorList>
            <consortium name="Ensembl"/>
        </authorList>
    </citation>
    <scope>IDENTIFICATION</scope>
</reference>
<proteinExistence type="predicted"/>
<organism evidence="2 3">
    <name type="scientific">Otus sunia</name>
    <name type="common">Oriental scops-owl</name>
    <dbReference type="NCBI Taxonomy" id="257818"/>
    <lineage>
        <taxon>Eukaryota</taxon>
        <taxon>Metazoa</taxon>
        <taxon>Chordata</taxon>
        <taxon>Craniata</taxon>
        <taxon>Vertebrata</taxon>
        <taxon>Euteleostomi</taxon>
        <taxon>Archelosauria</taxon>
        <taxon>Archosauria</taxon>
        <taxon>Dinosauria</taxon>
        <taxon>Saurischia</taxon>
        <taxon>Theropoda</taxon>
        <taxon>Coelurosauria</taxon>
        <taxon>Aves</taxon>
        <taxon>Neognathae</taxon>
        <taxon>Neoaves</taxon>
        <taxon>Telluraves</taxon>
        <taxon>Strigiformes</taxon>
        <taxon>Strigidae</taxon>
        <taxon>Otus</taxon>
    </lineage>
</organism>
<name>A0A8C8E6K2_9STRI</name>
<dbReference type="Pfam" id="PF25416">
    <property type="entry name" value="GRHL1_C"/>
    <property type="match status" value="1"/>
</dbReference>
<accession>A0A8C8E6K2</accession>
<evidence type="ECO:0000259" key="1">
    <source>
        <dbReference type="Pfam" id="PF25416"/>
    </source>
</evidence>
<dbReference type="InterPro" id="IPR057520">
    <property type="entry name" value="GRHL1/CP2_C"/>
</dbReference>
<keyword evidence="3" id="KW-1185">Reference proteome</keyword>
<protein>
    <recommendedName>
        <fullName evidence="1">GRHL1/CP2 C-terminal domain-containing protein</fullName>
    </recommendedName>
</protein>
<dbReference type="AlphaFoldDB" id="A0A8C8E6K2"/>
<dbReference type="Proteomes" id="UP000694552">
    <property type="component" value="Unplaced"/>
</dbReference>
<dbReference type="Ensembl" id="ENSOSUT00000005056.1">
    <property type="protein sequence ID" value="ENSOSUP00000004893.1"/>
    <property type="gene ID" value="ENSOSUG00000003616.1"/>
</dbReference>
<feature type="domain" description="GRHL1/CP2 C-terminal" evidence="1">
    <location>
        <begin position="40"/>
        <end position="75"/>
    </location>
</feature>
<evidence type="ECO:0000313" key="3">
    <source>
        <dbReference type="Proteomes" id="UP000694552"/>
    </source>
</evidence>
<reference evidence="2" key="2">
    <citation type="submission" date="2025-09" db="UniProtKB">
        <authorList>
            <consortium name="Ensembl"/>
        </authorList>
    </citation>
    <scope>IDENTIFICATION</scope>
</reference>
<evidence type="ECO:0000313" key="2">
    <source>
        <dbReference type="Ensembl" id="ENSOSUP00000004893.1"/>
    </source>
</evidence>